<dbReference type="PANTHER" id="PTHR45436:SF5">
    <property type="entry name" value="SENSOR HISTIDINE KINASE TRCS"/>
    <property type="match status" value="1"/>
</dbReference>
<evidence type="ECO:0000256" key="2">
    <source>
        <dbReference type="ARBA" id="ARBA00004370"/>
    </source>
</evidence>
<keyword evidence="7" id="KW-0418">Kinase</keyword>
<dbReference type="Pfam" id="PF00512">
    <property type="entry name" value="HisKA"/>
    <property type="match status" value="1"/>
</dbReference>
<dbReference type="PROSITE" id="PS50109">
    <property type="entry name" value="HIS_KIN"/>
    <property type="match status" value="1"/>
</dbReference>
<keyword evidence="15" id="KW-1185">Reference proteome</keyword>
<evidence type="ECO:0000256" key="4">
    <source>
        <dbReference type="ARBA" id="ARBA00022553"/>
    </source>
</evidence>
<dbReference type="InterPro" id="IPR036097">
    <property type="entry name" value="HisK_dim/P_sf"/>
</dbReference>
<dbReference type="InterPro" id="IPR004358">
    <property type="entry name" value="Sig_transdc_His_kin-like_C"/>
</dbReference>
<dbReference type="GO" id="GO:0000155">
    <property type="term" value="F:phosphorelay sensor kinase activity"/>
    <property type="evidence" value="ECO:0007669"/>
    <property type="project" value="InterPro"/>
</dbReference>
<evidence type="ECO:0000256" key="3">
    <source>
        <dbReference type="ARBA" id="ARBA00012438"/>
    </source>
</evidence>
<feature type="domain" description="HAMP" evidence="13">
    <location>
        <begin position="306"/>
        <end position="361"/>
    </location>
</feature>
<dbReference type="KEGG" id="mhey:H2LOC_011865"/>
<evidence type="ECO:0000256" key="9">
    <source>
        <dbReference type="ARBA" id="ARBA00023012"/>
    </source>
</evidence>
<dbReference type="Gene3D" id="1.10.287.130">
    <property type="match status" value="1"/>
</dbReference>
<dbReference type="Pfam" id="PF13756">
    <property type="entry name" value="Stimulus_sens_1"/>
    <property type="match status" value="1"/>
</dbReference>
<evidence type="ECO:0000256" key="1">
    <source>
        <dbReference type="ARBA" id="ARBA00000085"/>
    </source>
</evidence>
<keyword evidence="10 11" id="KW-0472">Membrane</keyword>
<evidence type="ECO:0000313" key="14">
    <source>
        <dbReference type="EMBL" id="QGM46337.1"/>
    </source>
</evidence>
<comment type="catalytic activity">
    <reaction evidence="1">
        <text>ATP + protein L-histidine = ADP + protein N-phospho-L-histidine.</text>
        <dbReference type="EC" id="2.7.13.3"/>
    </reaction>
</comment>
<dbReference type="GO" id="GO:0016020">
    <property type="term" value="C:membrane"/>
    <property type="evidence" value="ECO:0007669"/>
    <property type="project" value="UniProtKB-SubCell"/>
</dbReference>
<feature type="transmembrane region" description="Helical" evidence="11">
    <location>
        <begin position="284"/>
        <end position="305"/>
    </location>
</feature>
<dbReference type="Pfam" id="PF13755">
    <property type="entry name" value="Sensor_TM1"/>
    <property type="match status" value="1"/>
</dbReference>
<comment type="subcellular location">
    <subcellularLocation>
        <location evidence="2">Membrane</location>
    </subcellularLocation>
</comment>
<dbReference type="Pfam" id="PF00672">
    <property type="entry name" value="HAMP"/>
    <property type="match status" value="1"/>
</dbReference>
<organism evidence="14 15">
    <name type="scientific">Methylocystis heyeri</name>
    <dbReference type="NCBI Taxonomy" id="391905"/>
    <lineage>
        <taxon>Bacteria</taxon>
        <taxon>Pseudomonadati</taxon>
        <taxon>Pseudomonadota</taxon>
        <taxon>Alphaproteobacteria</taxon>
        <taxon>Hyphomicrobiales</taxon>
        <taxon>Methylocystaceae</taxon>
        <taxon>Methylocystis</taxon>
    </lineage>
</organism>
<dbReference type="InterPro" id="IPR025908">
    <property type="entry name" value="Sensor_TM1"/>
</dbReference>
<evidence type="ECO:0000256" key="6">
    <source>
        <dbReference type="ARBA" id="ARBA00022692"/>
    </source>
</evidence>
<evidence type="ECO:0000259" key="12">
    <source>
        <dbReference type="PROSITE" id="PS50109"/>
    </source>
</evidence>
<protein>
    <recommendedName>
        <fullName evidence="3">histidine kinase</fullName>
        <ecNumber evidence="3">2.7.13.3</ecNumber>
    </recommendedName>
</protein>
<dbReference type="Pfam" id="PF02518">
    <property type="entry name" value="HATPase_c"/>
    <property type="match status" value="1"/>
</dbReference>
<dbReference type="RefSeq" id="WP_136496586.1">
    <property type="nucleotide sequence ID" value="NZ_CP046052.1"/>
</dbReference>
<dbReference type="InterPro" id="IPR025919">
    <property type="entry name" value="Stimulus_sens_dom"/>
</dbReference>
<dbReference type="OrthoDB" id="9805942at2"/>
<accession>A0A6B8KF69</accession>
<feature type="transmembrane region" description="Helical" evidence="11">
    <location>
        <begin position="47"/>
        <end position="65"/>
    </location>
</feature>
<dbReference type="CDD" id="cd06225">
    <property type="entry name" value="HAMP"/>
    <property type="match status" value="1"/>
</dbReference>
<dbReference type="PROSITE" id="PS50885">
    <property type="entry name" value="HAMP"/>
    <property type="match status" value="1"/>
</dbReference>
<dbReference type="Proteomes" id="UP000309061">
    <property type="component" value="Chromosome"/>
</dbReference>
<dbReference type="EC" id="2.7.13.3" evidence="3"/>
<dbReference type="Gene3D" id="3.30.565.10">
    <property type="entry name" value="Histidine kinase-like ATPase, C-terminal domain"/>
    <property type="match status" value="1"/>
</dbReference>
<dbReference type="PRINTS" id="PR00344">
    <property type="entry name" value="BCTRLSENSOR"/>
</dbReference>
<dbReference type="Gene3D" id="6.10.340.10">
    <property type="match status" value="1"/>
</dbReference>
<evidence type="ECO:0000256" key="7">
    <source>
        <dbReference type="ARBA" id="ARBA00022777"/>
    </source>
</evidence>
<keyword evidence="4" id="KW-0597">Phosphoprotein</keyword>
<dbReference type="InterPro" id="IPR005467">
    <property type="entry name" value="His_kinase_dom"/>
</dbReference>
<dbReference type="EMBL" id="CP046052">
    <property type="protein sequence ID" value="QGM46337.1"/>
    <property type="molecule type" value="Genomic_DNA"/>
</dbReference>
<proteinExistence type="predicted"/>
<gene>
    <name evidence="14" type="ORF">H2LOC_011865</name>
</gene>
<keyword evidence="9" id="KW-0902">Two-component regulatory system</keyword>
<dbReference type="InterPro" id="IPR036890">
    <property type="entry name" value="HATPase_C_sf"/>
</dbReference>
<sequence>MSVEAQQRAQSVSPVRQSRAGRVASVRVMRLLRTAQARLSSSLTRRIVVLNLGGLVALLGGFLYLNQFREGLIDARVQSLQTQGEIIAAAVAASATIDTDAITIDPEKLLKLAPGESFSAADGSQPPLEFSLNPERVGPLLRRLASPTRTRARIYDRDGSLLLDSRSVSGRSNILRFDLPPAGAGHGGWDEATLFEQAANALRRWSRRPDLPLYEDIGMANGKAYPEVATALGGTAQSIVRVNAKGETIISVGVPVQRFRSVRGALLLSTLGGDIDAIIATERWAIIRIFLVSAGVMLLLSLLFAGTIAEPMRRLAEAAERVRRGVRSRQEIPDFSDRQDEIGHLSGALRDMTRALYSRIEAIEHFAADVAHELKNPLTSLRSAVETLPIAKTDSARERLLEIIKHDVGRLDRLITDISDASRLDAELARADMGSVDISSVLDTVVDMAQGVARDDRVTVTLVKQTVAGEALRRRWRVFGHDSRLAQVFDNLIANARSFSSPGDVVRVTLRPETGIDISGQLREGYEILVDDDGPGIPQGAFERVFERFYTDRPQQGFGQNSGLGLSISRQIVEAHGGRVRALNRTLSAPEGTDEPPHCDAGSGEAAQGDAVLGARFVVWLPAER</sequence>
<dbReference type="PANTHER" id="PTHR45436">
    <property type="entry name" value="SENSOR HISTIDINE KINASE YKOH"/>
    <property type="match status" value="1"/>
</dbReference>
<dbReference type="SUPFAM" id="SSF47384">
    <property type="entry name" value="Homodimeric domain of signal transducing histidine kinase"/>
    <property type="match status" value="1"/>
</dbReference>
<dbReference type="InterPro" id="IPR003594">
    <property type="entry name" value="HATPase_dom"/>
</dbReference>
<keyword evidence="5" id="KW-0808">Transferase</keyword>
<evidence type="ECO:0000256" key="5">
    <source>
        <dbReference type="ARBA" id="ARBA00022679"/>
    </source>
</evidence>
<dbReference type="InterPro" id="IPR003661">
    <property type="entry name" value="HisK_dim/P_dom"/>
</dbReference>
<dbReference type="SMART" id="SM00387">
    <property type="entry name" value="HATPase_c"/>
    <property type="match status" value="1"/>
</dbReference>
<evidence type="ECO:0000256" key="11">
    <source>
        <dbReference type="SAM" id="Phobius"/>
    </source>
</evidence>
<dbReference type="SUPFAM" id="SSF55874">
    <property type="entry name" value="ATPase domain of HSP90 chaperone/DNA topoisomerase II/histidine kinase"/>
    <property type="match status" value="1"/>
</dbReference>
<dbReference type="CDD" id="cd00082">
    <property type="entry name" value="HisKA"/>
    <property type="match status" value="1"/>
</dbReference>
<keyword evidence="8 11" id="KW-1133">Transmembrane helix</keyword>
<dbReference type="SMART" id="SM00304">
    <property type="entry name" value="HAMP"/>
    <property type="match status" value="1"/>
</dbReference>
<evidence type="ECO:0000256" key="8">
    <source>
        <dbReference type="ARBA" id="ARBA00022989"/>
    </source>
</evidence>
<dbReference type="AlphaFoldDB" id="A0A6B8KF69"/>
<evidence type="ECO:0000256" key="10">
    <source>
        <dbReference type="ARBA" id="ARBA00023136"/>
    </source>
</evidence>
<dbReference type="InterPro" id="IPR003660">
    <property type="entry name" value="HAMP_dom"/>
</dbReference>
<dbReference type="InterPro" id="IPR050428">
    <property type="entry name" value="TCS_sensor_his_kinase"/>
</dbReference>
<reference evidence="14 15" key="1">
    <citation type="submission" date="2019-11" db="EMBL/GenBank/DDBJ databases">
        <title>The genome sequence of Methylocystis heyeri.</title>
        <authorList>
            <person name="Oshkin I.Y."/>
            <person name="Miroshnikov K."/>
            <person name="Dedysh S.N."/>
        </authorList>
    </citation>
    <scope>NUCLEOTIDE SEQUENCE [LARGE SCALE GENOMIC DNA]</scope>
    <source>
        <strain evidence="14 15">H2</strain>
    </source>
</reference>
<keyword evidence="6 11" id="KW-0812">Transmembrane</keyword>
<evidence type="ECO:0000259" key="13">
    <source>
        <dbReference type="PROSITE" id="PS50885"/>
    </source>
</evidence>
<dbReference type="SMART" id="SM00388">
    <property type="entry name" value="HisKA"/>
    <property type="match status" value="1"/>
</dbReference>
<name>A0A6B8KF69_9HYPH</name>
<evidence type="ECO:0000313" key="15">
    <source>
        <dbReference type="Proteomes" id="UP000309061"/>
    </source>
</evidence>
<feature type="domain" description="Histidine kinase" evidence="12">
    <location>
        <begin position="369"/>
        <end position="625"/>
    </location>
</feature>